<keyword evidence="6" id="KW-0067">ATP-binding</keyword>
<dbReference type="InterPro" id="IPR027417">
    <property type="entry name" value="P-loop_NTPase"/>
</dbReference>
<accession>A0A2H0R1C7</accession>
<dbReference type="GO" id="GO:0043138">
    <property type="term" value="F:3'-5' DNA helicase activity"/>
    <property type="evidence" value="ECO:0007669"/>
    <property type="project" value="TreeGrafter"/>
</dbReference>
<dbReference type="Gene3D" id="3.40.1440.60">
    <property type="entry name" value="PriA, 3(prime) DNA-binding domain"/>
    <property type="match status" value="1"/>
</dbReference>
<dbReference type="GO" id="GO:0006302">
    <property type="term" value="P:double-strand break repair"/>
    <property type="evidence" value="ECO:0007669"/>
    <property type="project" value="InterPro"/>
</dbReference>
<gene>
    <name evidence="9" type="primary">priA</name>
    <name evidence="9" type="ORF">COV33_00395</name>
</gene>
<dbReference type="EMBL" id="PCXM01000010">
    <property type="protein sequence ID" value="PIR40307.1"/>
    <property type="molecule type" value="Genomic_DNA"/>
</dbReference>
<dbReference type="GO" id="GO:0006269">
    <property type="term" value="P:DNA replication, synthesis of primer"/>
    <property type="evidence" value="ECO:0007669"/>
    <property type="project" value="UniProtKB-KW"/>
</dbReference>
<evidence type="ECO:0000313" key="9">
    <source>
        <dbReference type="EMBL" id="PIR40307.1"/>
    </source>
</evidence>
<evidence type="ECO:0000256" key="4">
    <source>
        <dbReference type="ARBA" id="ARBA00022741"/>
    </source>
</evidence>
<dbReference type="Proteomes" id="UP000230828">
    <property type="component" value="Unassembled WGS sequence"/>
</dbReference>
<dbReference type="PANTHER" id="PTHR30580">
    <property type="entry name" value="PRIMOSOMAL PROTEIN N"/>
    <property type="match status" value="1"/>
</dbReference>
<dbReference type="PANTHER" id="PTHR30580:SF0">
    <property type="entry name" value="PRIMOSOMAL PROTEIN N"/>
    <property type="match status" value="1"/>
</dbReference>
<dbReference type="InterPro" id="IPR042115">
    <property type="entry name" value="PriA_3primeBD_sf"/>
</dbReference>
<evidence type="ECO:0000256" key="5">
    <source>
        <dbReference type="ARBA" id="ARBA00022833"/>
    </source>
</evidence>
<evidence type="ECO:0000259" key="8">
    <source>
        <dbReference type="Pfam" id="PF17764"/>
    </source>
</evidence>
<dbReference type="GO" id="GO:0003677">
    <property type="term" value="F:DNA binding"/>
    <property type="evidence" value="ECO:0007669"/>
    <property type="project" value="UniProtKB-KW"/>
</dbReference>
<sequence>MFVIECLPFSKGLNKDYLSYFSSKPIEVGSLVKVNIRNKSTNALVIAIKDVTEAKTELKSAHFQLKKIISINSKPFLQKEFLEAIKTTAEYFVTNEGNIIPHLIPSFILENPGMLQLSKTVFDNPNNSKIKNEIAILQVPDEERFIHYRSLIREEFAKKKSVFLCLPKNQNIKQAKEKLERGIESFVYTFHNELNKKDLKKEWQGALKTTHPVLVIATTQWLFLPRKDFGTIIIDRENENGWKTISKPFIDLRFFIETLANKKNIRTIIGDSFLRIETLNRYKEGELVEFESVKWRLPKDVMIKVVDLKESAKKEKEFKTISPTLLNLINDTVSNGSNMFIFGARKGLSSITICRDCGEQVKCFNCNSPMVLYRTQIKVRESYDATDRFQNSGIFKCHQCGETRKATEVCQNCRSWKLAAFGSGIDRIAEEIKKSIPNINLFEIHKDATSTNLKALKTVQNFYESRGSVLLGTEMAFPYLYKKVGSSAIASFDSLFSIPDFRIREKIFRLILQTRNLAKEKFLIQSHNPDDLTIEFAINGNLAEFYKKEIEDRKILNYPPFGIFIKITIRGTRNFVSKETERLAEIFNIGVQNKTSEEKYNIIVFPSTHEKKGEQTSVNAVIKLKKEYWPKPILSNLLKSLPPHFEIKVDPDNLL</sequence>
<dbReference type="AlphaFoldDB" id="A0A2H0R1C7"/>
<evidence type="ECO:0000256" key="1">
    <source>
        <dbReference type="ARBA" id="ARBA00022515"/>
    </source>
</evidence>
<evidence type="ECO:0000256" key="7">
    <source>
        <dbReference type="ARBA" id="ARBA00023125"/>
    </source>
</evidence>
<dbReference type="GO" id="GO:0005524">
    <property type="term" value="F:ATP binding"/>
    <property type="evidence" value="ECO:0007669"/>
    <property type="project" value="UniProtKB-KW"/>
</dbReference>
<reference evidence="9 10" key="1">
    <citation type="submission" date="2017-09" db="EMBL/GenBank/DDBJ databases">
        <title>Depth-based differentiation of microbial function through sediment-hosted aquifers and enrichment of novel symbionts in the deep terrestrial subsurface.</title>
        <authorList>
            <person name="Probst A.J."/>
            <person name="Ladd B."/>
            <person name="Jarett J.K."/>
            <person name="Geller-Mcgrath D.E."/>
            <person name="Sieber C.M."/>
            <person name="Emerson J.B."/>
            <person name="Anantharaman K."/>
            <person name="Thomas B.C."/>
            <person name="Malmstrom R."/>
            <person name="Stieglmeier M."/>
            <person name="Klingl A."/>
            <person name="Woyke T."/>
            <person name="Ryan C.M."/>
            <person name="Banfield J.F."/>
        </authorList>
    </citation>
    <scope>NUCLEOTIDE SEQUENCE [LARGE SCALE GENOMIC DNA]</scope>
    <source>
        <strain evidence="9">CG10_big_fil_rev_8_21_14_0_10_34_34</strain>
    </source>
</reference>
<keyword evidence="4" id="KW-0547">Nucleotide-binding</keyword>
<dbReference type="GO" id="GO:1990077">
    <property type="term" value="C:primosome complex"/>
    <property type="evidence" value="ECO:0007669"/>
    <property type="project" value="UniProtKB-KW"/>
</dbReference>
<evidence type="ECO:0000256" key="2">
    <source>
        <dbReference type="ARBA" id="ARBA00022705"/>
    </source>
</evidence>
<dbReference type="InterPro" id="IPR005259">
    <property type="entry name" value="PriA"/>
</dbReference>
<evidence type="ECO:0000313" key="10">
    <source>
        <dbReference type="Proteomes" id="UP000230828"/>
    </source>
</evidence>
<dbReference type="GO" id="GO:0046872">
    <property type="term" value="F:metal ion binding"/>
    <property type="evidence" value="ECO:0007669"/>
    <property type="project" value="UniProtKB-KW"/>
</dbReference>
<feature type="domain" description="Primosomal protein N' 3' DNA-binding" evidence="8">
    <location>
        <begin position="25"/>
        <end position="105"/>
    </location>
</feature>
<keyword evidence="5" id="KW-0862">Zinc</keyword>
<dbReference type="NCBIfam" id="TIGR00595">
    <property type="entry name" value="priA"/>
    <property type="match status" value="1"/>
</dbReference>
<dbReference type="GO" id="GO:0006270">
    <property type="term" value="P:DNA replication initiation"/>
    <property type="evidence" value="ECO:0007669"/>
    <property type="project" value="TreeGrafter"/>
</dbReference>
<keyword evidence="1" id="KW-0639">Primosome</keyword>
<evidence type="ECO:0000256" key="6">
    <source>
        <dbReference type="ARBA" id="ARBA00022840"/>
    </source>
</evidence>
<protein>
    <submittedName>
        <fullName evidence="9">Primosomal protein N</fullName>
    </submittedName>
</protein>
<keyword evidence="7" id="KW-0238">DNA-binding</keyword>
<keyword evidence="3" id="KW-0479">Metal-binding</keyword>
<organism evidence="9 10">
    <name type="scientific">Candidatus Zambryskibacteria bacterium CG10_big_fil_rev_8_21_14_0_10_34_34</name>
    <dbReference type="NCBI Taxonomy" id="1975114"/>
    <lineage>
        <taxon>Bacteria</taxon>
        <taxon>Candidatus Zambryskiibacteriota</taxon>
    </lineage>
</organism>
<evidence type="ECO:0000256" key="3">
    <source>
        <dbReference type="ARBA" id="ARBA00022723"/>
    </source>
</evidence>
<keyword evidence="2" id="KW-0235">DNA replication</keyword>
<dbReference type="GO" id="GO:0006310">
    <property type="term" value="P:DNA recombination"/>
    <property type="evidence" value="ECO:0007669"/>
    <property type="project" value="InterPro"/>
</dbReference>
<proteinExistence type="predicted"/>
<name>A0A2H0R1C7_9BACT</name>
<dbReference type="Pfam" id="PF17764">
    <property type="entry name" value="PriA_3primeBD"/>
    <property type="match status" value="1"/>
</dbReference>
<dbReference type="InterPro" id="IPR041222">
    <property type="entry name" value="PriA_3primeBD"/>
</dbReference>
<comment type="caution">
    <text evidence="9">The sequence shown here is derived from an EMBL/GenBank/DDBJ whole genome shotgun (WGS) entry which is preliminary data.</text>
</comment>
<dbReference type="Gene3D" id="3.40.50.300">
    <property type="entry name" value="P-loop containing nucleotide triphosphate hydrolases"/>
    <property type="match status" value="1"/>
</dbReference>